<evidence type="ECO:0008006" key="6">
    <source>
        <dbReference type="Google" id="ProtNLM"/>
    </source>
</evidence>
<dbReference type="EMBL" id="ML978071">
    <property type="protein sequence ID" value="KAF2013614.1"/>
    <property type="molecule type" value="Genomic_DNA"/>
</dbReference>
<evidence type="ECO:0000256" key="2">
    <source>
        <dbReference type="SAM" id="Phobius"/>
    </source>
</evidence>
<evidence type="ECO:0000313" key="5">
    <source>
        <dbReference type="Proteomes" id="UP000799778"/>
    </source>
</evidence>
<evidence type="ECO:0000313" key="4">
    <source>
        <dbReference type="EMBL" id="KAF2013614.1"/>
    </source>
</evidence>
<feature type="region of interest" description="Disordered" evidence="1">
    <location>
        <begin position="211"/>
        <end position="397"/>
    </location>
</feature>
<dbReference type="AlphaFoldDB" id="A0A6A5XMQ3"/>
<gene>
    <name evidence="4" type="ORF">BU24DRAFT_241504</name>
</gene>
<organism evidence="4 5">
    <name type="scientific">Aaosphaeria arxii CBS 175.79</name>
    <dbReference type="NCBI Taxonomy" id="1450172"/>
    <lineage>
        <taxon>Eukaryota</taxon>
        <taxon>Fungi</taxon>
        <taxon>Dikarya</taxon>
        <taxon>Ascomycota</taxon>
        <taxon>Pezizomycotina</taxon>
        <taxon>Dothideomycetes</taxon>
        <taxon>Pleosporomycetidae</taxon>
        <taxon>Pleosporales</taxon>
        <taxon>Pleosporales incertae sedis</taxon>
        <taxon>Aaosphaeria</taxon>
    </lineage>
</organism>
<feature type="compositionally biased region" description="Basic and acidic residues" evidence="1">
    <location>
        <begin position="345"/>
        <end position="363"/>
    </location>
</feature>
<dbReference type="GeneID" id="54279678"/>
<keyword evidence="5" id="KW-1185">Reference proteome</keyword>
<feature type="compositionally biased region" description="Polar residues" evidence="1">
    <location>
        <begin position="244"/>
        <end position="258"/>
    </location>
</feature>
<sequence>MKWTAPLLLAAASLAVAESVIDFTKLPACAQQQCTILKQADDNCVPPSAPKTEQAIYQSCICQSGLLTGLHSSGQLCQTAGCSADDATKISQYYIALCAGPVVQPATPTTATTLTTTTTTSAPTSTVAVSATDPGGFNTPKEPWIKNNWKWVVMVVVIAVAIVFFWVGGIYLRRHFDRKKDAERANLAAKEGGGSGSGTPAMASTSNTAMPLAFPEMSGGRNGSNHRLSGPTPPPAAMSRRLSRSNTLGSMKSRTSVASPIVWGPHQHLANSNGRNTPVASGPPSPSSAIGPPQPFRNRDSFRSSNPRINSWKSQEFSAAAGYADSPRASRTSHGPEPTTINHDQSTERPHTAFGDPIRETNRRTLAPTHSDTKLPSHAEGQSAEICEVSPPRSPAK</sequence>
<keyword evidence="2" id="KW-0472">Membrane</keyword>
<feature type="compositionally biased region" description="Polar residues" evidence="1">
    <location>
        <begin position="303"/>
        <end position="317"/>
    </location>
</feature>
<accession>A0A6A5XMQ3</accession>
<dbReference type="RefSeq" id="XP_033381953.1">
    <property type="nucleotide sequence ID" value="XM_033522281.1"/>
</dbReference>
<dbReference type="OrthoDB" id="5426355at2759"/>
<feature type="transmembrane region" description="Helical" evidence="2">
    <location>
        <begin position="151"/>
        <end position="172"/>
    </location>
</feature>
<proteinExistence type="predicted"/>
<keyword evidence="2" id="KW-1133">Transmembrane helix</keyword>
<evidence type="ECO:0000256" key="1">
    <source>
        <dbReference type="SAM" id="MobiDB-lite"/>
    </source>
</evidence>
<keyword evidence="2" id="KW-0812">Transmembrane</keyword>
<feature type="compositionally biased region" description="Polar residues" evidence="1">
    <location>
        <begin position="329"/>
        <end position="344"/>
    </location>
</feature>
<feature type="signal peptide" evidence="3">
    <location>
        <begin position="1"/>
        <end position="17"/>
    </location>
</feature>
<feature type="chain" id="PRO_5025406521" description="Extracellular membrane protein CFEM domain-containing protein" evidence="3">
    <location>
        <begin position="18"/>
        <end position="397"/>
    </location>
</feature>
<evidence type="ECO:0000256" key="3">
    <source>
        <dbReference type="SAM" id="SignalP"/>
    </source>
</evidence>
<name>A0A6A5XMQ3_9PLEO</name>
<dbReference type="Proteomes" id="UP000799778">
    <property type="component" value="Unassembled WGS sequence"/>
</dbReference>
<reference evidence="4" key="1">
    <citation type="journal article" date="2020" name="Stud. Mycol.">
        <title>101 Dothideomycetes genomes: a test case for predicting lifestyles and emergence of pathogens.</title>
        <authorList>
            <person name="Haridas S."/>
            <person name="Albert R."/>
            <person name="Binder M."/>
            <person name="Bloem J."/>
            <person name="Labutti K."/>
            <person name="Salamov A."/>
            <person name="Andreopoulos B."/>
            <person name="Baker S."/>
            <person name="Barry K."/>
            <person name="Bills G."/>
            <person name="Bluhm B."/>
            <person name="Cannon C."/>
            <person name="Castanera R."/>
            <person name="Culley D."/>
            <person name="Daum C."/>
            <person name="Ezra D."/>
            <person name="Gonzalez J."/>
            <person name="Henrissat B."/>
            <person name="Kuo A."/>
            <person name="Liang C."/>
            <person name="Lipzen A."/>
            <person name="Lutzoni F."/>
            <person name="Magnuson J."/>
            <person name="Mondo S."/>
            <person name="Nolan M."/>
            <person name="Ohm R."/>
            <person name="Pangilinan J."/>
            <person name="Park H.-J."/>
            <person name="Ramirez L."/>
            <person name="Alfaro M."/>
            <person name="Sun H."/>
            <person name="Tritt A."/>
            <person name="Yoshinaga Y."/>
            <person name="Zwiers L.-H."/>
            <person name="Turgeon B."/>
            <person name="Goodwin S."/>
            <person name="Spatafora J."/>
            <person name="Crous P."/>
            <person name="Grigoriev I."/>
        </authorList>
    </citation>
    <scope>NUCLEOTIDE SEQUENCE</scope>
    <source>
        <strain evidence="4">CBS 175.79</strain>
    </source>
</reference>
<protein>
    <recommendedName>
        <fullName evidence="6">Extracellular membrane protein CFEM domain-containing protein</fullName>
    </recommendedName>
</protein>
<keyword evidence="3" id="KW-0732">Signal</keyword>